<dbReference type="PANTHER" id="PTHR46172:SF1">
    <property type="entry name" value="DNA POLYMERASE EPSILON SUBUNIT 3"/>
    <property type="match status" value="1"/>
</dbReference>
<feature type="domain" description="Transcription factor CBF/NF-Y/archaeal histone" evidence="7">
    <location>
        <begin position="37"/>
        <end position="101"/>
    </location>
</feature>
<dbReference type="EMBL" id="AYSA01000137">
    <property type="protein sequence ID" value="ESZ96467.1"/>
    <property type="molecule type" value="Genomic_DNA"/>
</dbReference>
<protein>
    <recommendedName>
        <fullName evidence="4">DNA polymerase epsilon subunit D</fullName>
    </recommendedName>
    <alternativeName>
        <fullName evidence="5">DNA polymerase II subunit D</fullName>
    </alternativeName>
</protein>
<feature type="compositionally biased region" description="Acidic residues" evidence="6">
    <location>
        <begin position="176"/>
        <end position="247"/>
    </location>
</feature>
<evidence type="ECO:0000256" key="5">
    <source>
        <dbReference type="ARBA" id="ARBA00042096"/>
    </source>
</evidence>
<evidence type="ECO:0000313" key="9">
    <source>
        <dbReference type="Proteomes" id="UP000019487"/>
    </source>
</evidence>
<dbReference type="GO" id="GO:0008623">
    <property type="term" value="C:CHRAC"/>
    <property type="evidence" value="ECO:0007669"/>
    <property type="project" value="TreeGrafter"/>
</dbReference>
<comment type="caution">
    <text evidence="8">The sequence shown here is derived from an EMBL/GenBank/DDBJ whole genome shotgun (WGS) entry which is preliminary data.</text>
</comment>
<accession>W9CI90</accession>
<feature type="compositionally biased region" description="Basic and acidic residues" evidence="6">
    <location>
        <begin position="123"/>
        <end position="141"/>
    </location>
</feature>
<keyword evidence="9" id="KW-1185">Reference proteome</keyword>
<evidence type="ECO:0000256" key="2">
    <source>
        <dbReference type="ARBA" id="ARBA00022705"/>
    </source>
</evidence>
<dbReference type="OrthoDB" id="1707486at2759"/>
<dbReference type="STRING" id="1432307.W9CI90"/>
<keyword evidence="3" id="KW-0539">Nucleus</keyword>
<dbReference type="GO" id="GO:0006974">
    <property type="term" value="P:DNA damage response"/>
    <property type="evidence" value="ECO:0007669"/>
    <property type="project" value="TreeGrafter"/>
</dbReference>
<organism evidence="8 9">
    <name type="scientific">Sclerotinia borealis (strain F-4128)</name>
    <dbReference type="NCBI Taxonomy" id="1432307"/>
    <lineage>
        <taxon>Eukaryota</taxon>
        <taxon>Fungi</taxon>
        <taxon>Dikarya</taxon>
        <taxon>Ascomycota</taxon>
        <taxon>Pezizomycotina</taxon>
        <taxon>Leotiomycetes</taxon>
        <taxon>Helotiales</taxon>
        <taxon>Sclerotiniaceae</taxon>
        <taxon>Sclerotinia</taxon>
    </lineage>
</organism>
<dbReference type="InterPro" id="IPR009072">
    <property type="entry name" value="Histone-fold"/>
</dbReference>
<dbReference type="GO" id="GO:0031490">
    <property type="term" value="F:chromatin DNA binding"/>
    <property type="evidence" value="ECO:0007669"/>
    <property type="project" value="TreeGrafter"/>
</dbReference>
<dbReference type="GO" id="GO:0006272">
    <property type="term" value="P:leading strand elongation"/>
    <property type="evidence" value="ECO:0007669"/>
    <property type="project" value="TreeGrafter"/>
</dbReference>
<dbReference type="GO" id="GO:0008622">
    <property type="term" value="C:epsilon DNA polymerase complex"/>
    <property type="evidence" value="ECO:0007669"/>
    <property type="project" value="TreeGrafter"/>
</dbReference>
<evidence type="ECO:0000256" key="3">
    <source>
        <dbReference type="ARBA" id="ARBA00023242"/>
    </source>
</evidence>
<feature type="compositionally biased region" description="Acidic residues" evidence="6">
    <location>
        <begin position="146"/>
        <end position="155"/>
    </location>
</feature>
<evidence type="ECO:0000259" key="7">
    <source>
        <dbReference type="Pfam" id="PF00808"/>
    </source>
</evidence>
<feature type="region of interest" description="Disordered" evidence="6">
    <location>
        <begin position="123"/>
        <end position="247"/>
    </location>
</feature>
<dbReference type="SUPFAM" id="SSF47113">
    <property type="entry name" value="Histone-fold"/>
    <property type="match status" value="1"/>
</dbReference>
<dbReference type="InterPro" id="IPR051377">
    <property type="entry name" value="DNA_Pol-Epsilon_Subunit"/>
</dbReference>
<sequence length="247" mass="27000">MPPRKSDVAKPVTGDEATPVKEKESVGREGVSIEDLNLPKSIVTRLAKSVLPPNTQIQGNAMLAMGKSATVFVNYLAMQANENAQHRSVKTIAPQDVFKALDDLEFPDFKPRLEAELAKYIEMQSDKRNTYRKKVAADKASGEQGAGEDEEGDSEMVDREGDGEPKAKKVRRDGGSEETNDEIEEEEVDVDEDHDEEDDDDVEDGEGEAEGEGDAGGEDDGEERLEVEEPEGKDAEDEALDNGEDSD</sequence>
<keyword evidence="2" id="KW-0235">DNA replication</keyword>
<dbReference type="InterPro" id="IPR003958">
    <property type="entry name" value="CBFA_NFYB_domain"/>
</dbReference>
<dbReference type="Pfam" id="PF00808">
    <property type="entry name" value="CBFD_NFYB_HMF"/>
    <property type="match status" value="1"/>
</dbReference>
<evidence type="ECO:0000256" key="1">
    <source>
        <dbReference type="ARBA" id="ARBA00004123"/>
    </source>
</evidence>
<dbReference type="Gene3D" id="1.10.20.10">
    <property type="entry name" value="Histone, subunit A"/>
    <property type="match status" value="1"/>
</dbReference>
<reference evidence="8 9" key="1">
    <citation type="journal article" date="2014" name="Genome Announc.">
        <title>Draft genome sequence of Sclerotinia borealis, a psychrophilic plant pathogenic fungus.</title>
        <authorList>
            <person name="Mardanov A.V."/>
            <person name="Beletsky A.V."/>
            <person name="Kadnikov V.V."/>
            <person name="Ignatov A.N."/>
            <person name="Ravin N.V."/>
        </authorList>
    </citation>
    <scope>NUCLEOTIDE SEQUENCE [LARGE SCALE GENOMIC DNA]</scope>
    <source>
        <strain evidence="9">F-4157</strain>
    </source>
</reference>
<feature type="compositionally biased region" description="Basic and acidic residues" evidence="6">
    <location>
        <begin position="18"/>
        <end position="27"/>
    </location>
</feature>
<evidence type="ECO:0000313" key="8">
    <source>
        <dbReference type="EMBL" id="ESZ96467.1"/>
    </source>
</evidence>
<dbReference type="GO" id="GO:0031507">
    <property type="term" value="P:heterochromatin formation"/>
    <property type="evidence" value="ECO:0007669"/>
    <property type="project" value="TreeGrafter"/>
</dbReference>
<feature type="region of interest" description="Disordered" evidence="6">
    <location>
        <begin position="1"/>
        <end position="31"/>
    </location>
</feature>
<gene>
    <name evidence="8" type="ORF">SBOR_3199</name>
</gene>
<comment type="subcellular location">
    <subcellularLocation>
        <location evidence="1">Nucleus</location>
    </subcellularLocation>
</comment>
<dbReference type="Proteomes" id="UP000019487">
    <property type="component" value="Unassembled WGS sequence"/>
</dbReference>
<evidence type="ECO:0000256" key="6">
    <source>
        <dbReference type="SAM" id="MobiDB-lite"/>
    </source>
</evidence>
<evidence type="ECO:0000256" key="4">
    <source>
        <dbReference type="ARBA" id="ARBA00039775"/>
    </source>
</evidence>
<dbReference type="PANTHER" id="PTHR46172">
    <property type="entry name" value="DNA POLYMERASE EPSILON SUBUNIT 3"/>
    <property type="match status" value="1"/>
</dbReference>
<dbReference type="HOGENOM" id="CLU_043417_1_1_1"/>
<dbReference type="AlphaFoldDB" id="W9CI90"/>
<dbReference type="CDD" id="cd22928">
    <property type="entry name" value="HFD_POLE3_DPB4"/>
    <property type="match status" value="1"/>
</dbReference>
<proteinExistence type="predicted"/>
<name>W9CI90_SCLBF</name>
<feature type="compositionally biased region" description="Basic and acidic residues" evidence="6">
    <location>
        <begin position="156"/>
        <end position="175"/>
    </location>
</feature>
<dbReference type="GO" id="GO:0046982">
    <property type="term" value="F:protein heterodimerization activity"/>
    <property type="evidence" value="ECO:0007669"/>
    <property type="project" value="InterPro"/>
</dbReference>